<sequence>MKSFHAFLFFASLAHSDAFSASQPTRISTSLSAFPTEVIAALSSPEVPVDVLASSGVQAKVVATGAGVAAALAGFFGFRKSDSTPSPSPAPPVAKPEPIDVSIPYDAAARLDFTAWLATHPEAVNDDTTFAKFKPLYEAKAVADVIVKKQMRDLQLAQDAAAAAAKALDEL</sequence>
<organism evidence="2 3">
    <name type="scientific">Fistulifera solaris</name>
    <name type="common">Oleaginous diatom</name>
    <dbReference type="NCBI Taxonomy" id="1519565"/>
    <lineage>
        <taxon>Eukaryota</taxon>
        <taxon>Sar</taxon>
        <taxon>Stramenopiles</taxon>
        <taxon>Ochrophyta</taxon>
        <taxon>Bacillariophyta</taxon>
        <taxon>Bacillariophyceae</taxon>
        <taxon>Bacillariophycidae</taxon>
        <taxon>Naviculales</taxon>
        <taxon>Naviculaceae</taxon>
        <taxon>Fistulifera</taxon>
    </lineage>
</organism>
<dbReference type="AlphaFoldDB" id="A0A1Z5JNQ9"/>
<protein>
    <submittedName>
        <fullName evidence="2">Uncharacterized protein</fullName>
    </submittedName>
</protein>
<dbReference type="OrthoDB" id="40576at2759"/>
<accession>A0A1Z5JNQ9</accession>
<keyword evidence="3" id="KW-1185">Reference proteome</keyword>
<feature type="chain" id="PRO_5011989489" evidence="1">
    <location>
        <begin position="19"/>
        <end position="171"/>
    </location>
</feature>
<gene>
    <name evidence="2" type="ORF">FisN_3Hh080</name>
</gene>
<evidence type="ECO:0000313" key="3">
    <source>
        <dbReference type="Proteomes" id="UP000198406"/>
    </source>
</evidence>
<proteinExistence type="predicted"/>
<dbReference type="InParanoid" id="A0A1Z5JNQ9"/>
<name>A0A1Z5JNQ9_FISSO</name>
<dbReference type="EMBL" id="BDSP01000095">
    <property type="protein sequence ID" value="GAX15609.1"/>
    <property type="molecule type" value="Genomic_DNA"/>
</dbReference>
<dbReference type="Proteomes" id="UP000198406">
    <property type="component" value="Unassembled WGS sequence"/>
</dbReference>
<evidence type="ECO:0000256" key="1">
    <source>
        <dbReference type="SAM" id="SignalP"/>
    </source>
</evidence>
<keyword evidence="1" id="KW-0732">Signal</keyword>
<evidence type="ECO:0000313" key="2">
    <source>
        <dbReference type="EMBL" id="GAX15609.1"/>
    </source>
</evidence>
<feature type="signal peptide" evidence="1">
    <location>
        <begin position="1"/>
        <end position="18"/>
    </location>
</feature>
<reference evidence="2 3" key="1">
    <citation type="journal article" date="2015" name="Plant Cell">
        <title>Oil accumulation by the oleaginous diatom Fistulifera solaris as revealed by the genome and transcriptome.</title>
        <authorList>
            <person name="Tanaka T."/>
            <person name="Maeda Y."/>
            <person name="Veluchamy A."/>
            <person name="Tanaka M."/>
            <person name="Abida H."/>
            <person name="Marechal E."/>
            <person name="Bowler C."/>
            <person name="Muto M."/>
            <person name="Sunaga Y."/>
            <person name="Tanaka M."/>
            <person name="Yoshino T."/>
            <person name="Taniguchi T."/>
            <person name="Fukuda Y."/>
            <person name="Nemoto M."/>
            <person name="Matsumoto M."/>
            <person name="Wong P.S."/>
            <person name="Aburatani S."/>
            <person name="Fujibuchi W."/>
        </authorList>
    </citation>
    <scope>NUCLEOTIDE SEQUENCE [LARGE SCALE GENOMIC DNA]</scope>
    <source>
        <strain evidence="2 3">JPCC DA0580</strain>
    </source>
</reference>
<comment type="caution">
    <text evidence="2">The sequence shown here is derived from an EMBL/GenBank/DDBJ whole genome shotgun (WGS) entry which is preliminary data.</text>
</comment>